<organism evidence="1 2">
    <name type="scientific">Flavobacterium piscis</name>
    <dbReference type="NCBI Taxonomy" id="1114874"/>
    <lineage>
        <taxon>Bacteria</taxon>
        <taxon>Pseudomonadati</taxon>
        <taxon>Bacteroidota</taxon>
        <taxon>Flavobacteriia</taxon>
        <taxon>Flavobacteriales</taxon>
        <taxon>Flavobacteriaceae</taxon>
        <taxon>Flavobacterium</taxon>
    </lineage>
</organism>
<dbReference type="Proteomes" id="UP001269081">
    <property type="component" value="Unassembled WGS sequence"/>
</dbReference>
<protein>
    <submittedName>
        <fullName evidence="1">Uncharacterized protein</fullName>
    </submittedName>
</protein>
<name>A0ABU1YCH0_9FLAO</name>
<dbReference type="EMBL" id="JAVDWQ010000017">
    <property type="protein sequence ID" value="MDR7211942.1"/>
    <property type="molecule type" value="Genomic_DNA"/>
</dbReference>
<comment type="caution">
    <text evidence="1">The sequence shown here is derived from an EMBL/GenBank/DDBJ whole genome shotgun (WGS) entry which is preliminary data.</text>
</comment>
<gene>
    <name evidence="1" type="ORF">J2W48_003899</name>
</gene>
<evidence type="ECO:0000313" key="2">
    <source>
        <dbReference type="Proteomes" id="UP001269081"/>
    </source>
</evidence>
<reference evidence="1 2" key="1">
    <citation type="submission" date="2023-07" db="EMBL/GenBank/DDBJ databases">
        <title>Sorghum-associated microbial communities from plants grown in Nebraska, USA.</title>
        <authorList>
            <person name="Schachtman D."/>
        </authorList>
    </citation>
    <scope>NUCLEOTIDE SEQUENCE [LARGE SCALE GENOMIC DNA]</scope>
    <source>
        <strain evidence="1 2">4129</strain>
    </source>
</reference>
<sequence length="79" mass="9173">MELNKIKIATGNPTIVKNIIEDFNKRYQTNFSIESIEDWDGVEFVIVNVNSSSLDDIYLLGFFHGMEIQDLRQKGEIDY</sequence>
<proteinExistence type="predicted"/>
<accession>A0ABU1YCH0</accession>
<evidence type="ECO:0000313" key="1">
    <source>
        <dbReference type="EMBL" id="MDR7211942.1"/>
    </source>
</evidence>
<keyword evidence="2" id="KW-1185">Reference proteome</keyword>
<dbReference type="RefSeq" id="WP_078228559.1">
    <property type="nucleotide sequence ID" value="NZ_JAVDWQ010000017.1"/>
</dbReference>